<reference evidence="3" key="1">
    <citation type="submission" date="2016-11" db="UniProtKB">
        <authorList>
            <consortium name="WormBaseParasite"/>
        </authorList>
    </citation>
    <scope>IDENTIFICATION</scope>
</reference>
<sequence length="211" mass="23885">PALDLTIDGLSLSVPYLRSVFTALEQLRTVASEIAAGARPGDQPEEHRPGDELDRSQAFDKHCRRVGIFRDFKRDYLTALLRCHRERWSCGRITEKHVAAYHSIVACLDALFHCRDWFAFVSSGGRRLRSPGQAGTARCPELWCATALMEALFWYRLRLHLGQPGELYRFSQAEAGLRADGLRRFAKAIGCKVLMRGDWLEPVIVELLTTV</sequence>
<feature type="region of interest" description="Disordered" evidence="1">
    <location>
        <begin position="35"/>
        <end position="54"/>
    </location>
</feature>
<evidence type="ECO:0000256" key="1">
    <source>
        <dbReference type="SAM" id="MobiDB-lite"/>
    </source>
</evidence>
<dbReference type="Proteomes" id="UP000095280">
    <property type="component" value="Unplaced"/>
</dbReference>
<keyword evidence="2" id="KW-1185">Reference proteome</keyword>
<name>A0A1I8FPF3_9PLAT</name>
<protein>
    <submittedName>
        <fullName evidence="3">Fanconi-associated nuclease</fullName>
    </submittedName>
</protein>
<evidence type="ECO:0000313" key="3">
    <source>
        <dbReference type="WBParaSite" id="maker-unitig_43180-snap-gene-0.5-mRNA-1"/>
    </source>
</evidence>
<feature type="compositionally biased region" description="Basic and acidic residues" evidence="1">
    <location>
        <begin position="42"/>
        <end position="54"/>
    </location>
</feature>
<dbReference type="AlphaFoldDB" id="A0A1I8FPF3"/>
<organism evidence="2 3">
    <name type="scientific">Macrostomum lignano</name>
    <dbReference type="NCBI Taxonomy" id="282301"/>
    <lineage>
        <taxon>Eukaryota</taxon>
        <taxon>Metazoa</taxon>
        <taxon>Spiralia</taxon>
        <taxon>Lophotrochozoa</taxon>
        <taxon>Platyhelminthes</taxon>
        <taxon>Rhabditophora</taxon>
        <taxon>Macrostomorpha</taxon>
        <taxon>Macrostomida</taxon>
        <taxon>Macrostomidae</taxon>
        <taxon>Macrostomum</taxon>
    </lineage>
</organism>
<accession>A0A1I8FPF3</accession>
<evidence type="ECO:0000313" key="2">
    <source>
        <dbReference type="Proteomes" id="UP000095280"/>
    </source>
</evidence>
<dbReference type="WBParaSite" id="maker-unitig_43180-snap-gene-0.5-mRNA-1">
    <property type="protein sequence ID" value="maker-unitig_43180-snap-gene-0.5-mRNA-1"/>
    <property type="gene ID" value="maker-unitig_43180-snap-gene-0.5"/>
</dbReference>
<proteinExistence type="predicted"/>